<feature type="transmembrane region" description="Helical" evidence="8">
    <location>
        <begin position="188"/>
        <end position="206"/>
    </location>
</feature>
<feature type="transmembrane region" description="Helical" evidence="8">
    <location>
        <begin position="291"/>
        <end position="311"/>
    </location>
</feature>
<dbReference type="CDD" id="cd17318">
    <property type="entry name" value="MFS_SLC17"/>
    <property type="match status" value="1"/>
</dbReference>
<keyword evidence="5 8" id="KW-1133">Transmembrane helix</keyword>
<dbReference type="FunFam" id="1.20.1250.20:FF:000423">
    <property type="entry name" value="Putative inorganic phosphate cotransporter-like Protein"/>
    <property type="match status" value="1"/>
</dbReference>
<evidence type="ECO:0000256" key="3">
    <source>
        <dbReference type="ARBA" id="ARBA00022692"/>
    </source>
</evidence>
<dbReference type="GO" id="GO:0015293">
    <property type="term" value="F:symporter activity"/>
    <property type="evidence" value="ECO:0007669"/>
    <property type="project" value="UniProtKB-KW"/>
</dbReference>
<feature type="domain" description="Major facilitator superfamily (MFS) profile" evidence="9">
    <location>
        <begin position="28"/>
        <end position="470"/>
    </location>
</feature>
<keyword evidence="11" id="KW-1185">Reference proteome</keyword>
<evidence type="ECO:0000313" key="11">
    <source>
        <dbReference type="Proteomes" id="UP001153620"/>
    </source>
</evidence>
<dbReference type="EMBL" id="OU895877">
    <property type="protein sequence ID" value="CAG9801293.1"/>
    <property type="molecule type" value="Genomic_DNA"/>
</dbReference>
<feature type="transmembrane region" description="Helical" evidence="8">
    <location>
        <begin position="96"/>
        <end position="117"/>
    </location>
</feature>
<dbReference type="PANTHER" id="PTHR11662">
    <property type="entry name" value="SOLUTE CARRIER FAMILY 17"/>
    <property type="match status" value="1"/>
</dbReference>
<dbReference type="PANTHER" id="PTHR11662:SF399">
    <property type="entry name" value="FI19708P1-RELATED"/>
    <property type="match status" value="1"/>
</dbReference>
<reference evidence="10" key="2">
    <citation type="submission" date="2022-10" db="EMBL/GenBank/DDBJ databases">
        <authorList>
            <consortium name="ENA_rothamsted_submissions"/>
            <consortium name="culmorum"/>
            <person name="King R."/>
        </authorList>
    </citation>
    <scope>NUCLEOTIDE SEQUENCE</scope>
</reference>
<accession>A0A9N9WPM1</accession>
<feature type="transmembrane region" description="Helical" evidence="8">
    <location>
        <begin position="74"/>
        <end position="91"/>
    </location>
</feature>
<reference evidence="10" key="1">
    <citation type="submission" date="2022-01" db="EMBL/GenBank/DDBJ databases">
        <authorList>
            <person name="King R."/>
        </authorList>
    </citation>
    <scope>NUCLEOTIDE SEQUENCE</scope>
</reference>
<dbReference type="Pfam" id="PF07690">
    <property type="entry name" value="MFS_1"/>
    <property type="match status" value="1"/>
</dbReference>
<dbReference type="SUPFAM" id="SSF103473">
    <property type="entry name" value="MFS general substrate transporter"/>
    <property type="match status" value="1"/>
</dbReference>
<feature type="transmembrane region" description="Helical" evidence="8">
    <location>
        <begin position="447"/>
        <end position="465"/>
    </location>
</feature>
<evidence type="ECO:0000259" key="9">
    <source>
        <dbReference type="PROSITE" id="PS50850"/>
    </source>
</evidence>
<dbReference type="GO" id="GO:0016020">
    <property type="term" value="C:membrane"/>
    <property type="evidence" value="ECO:0007669"/>
    <property type="project" value="UniProtKB-SubCell"/>
</dbReference>
<dbReference type="FunFam" id="1.20.1250.20:FF:000003">
    <property type="entry name" value="Solute carrier family 17 member 3"/>
    <property type="match status" value="1"/>
</dbReference>
<feature type="compositionally biased region" description="Basic and acidic residues" evidence="7">
    <location>
        <begin position="541"/>
        <end position="554"/>
    </location>
</feature>
<feature type="compositionally biased region" description="Basic residues" evidence="7">
    <location>
        <begin position="530"/>
        <end position="540"/>
    </location>
</feature>
<feature type="transmembrane region" description="Helical" evidence="8">
    <location>
        <begin position="239"/>
        <end position="258"/>
    </location>
</feature>
<dbReference type="InterPro" id="IPR036259">
    <property type="entry name" value="MFS_trans_sf"/>
</dbReference>
<protein>
    <recommendedName>
        <fullName evidence="9">Major facilitator superfamily (MFS) profile domain-containing protein</fullName>
    </recommendedName>
</protein>
<dbReference type="Gene3D" id="1.20.1250.20">
    <property type="entry name" value="MFS general substrate transporter like domains"/>
    <property type="match status" value="2"/>
</dbReference>
<organism evidence="10 11">
    <name type="scientific">Chironomus riparius</name>
    <dbReference type="NCBI Taxonomy" id="315576"/>
    <lineage>
        <taxon>Eukaryota</taxon>
        <taxon>Metazoa</taxon>
        <taxon>Ecdysozoa</taxon>
        <taxon>Arthropoda</taxon>
        <taxon>Hexapoda</taxon>
        <taxon>Insecta</taxon>
        <taxon>Pterygota</taxon>
        <taxon>Neoptera</taxon>
        <taxon>Endopterygota</taxon>
        <taxon>Diptera</taxon>
        <taxon>Nematocera</taxon>
        <taxon>Chironomoidea</taxon>
        <taxon>Chironomidae</taxon>
        <taxon>Chironominae</taxon>
        <taxon>Chironomus</taxon>
    </lineage>
</organism>
<name>A0A9N9WPM1_9DIPT</name>
<gene>
    <name evidence="10" type="ORF">CHIRRI_LOCUS4224</name>
</gene>
<keyword evidence="3 8" id="KW-0812">Transmembrane</keyword>
<evidence type="ECO:0000256" key="7">
    <source>
        <dbReference type="SAM" id="MobiDB-lite"/>
    </source>
</evidence>
<dbReference type="InterPro" id="IPR020846">
    <property type="entry name" value="MFS_dom"/>
</dbReference>
<evidence type="ECO:0000313" key="10">
    <source>
        <dbReference type="EMBL" id="CAG9801293.1"/>
    </source>
</evidence>
<dbReference type="GO" id="GO:0006820">
    <property type="term" value="P:monoatomic anion transport"/>
    <property type="evidence" value="ECO:0007669"/>
    <property type="project" value="TreeGrafter"/>
</dbReference>
<sequence length="582" mass="65401">MTDTEVTLDDELLLEDTTPFWKKRRNHLALLVFIGFVIIYTLRFLLSVGIIAMLEDTEIDWGSFQTGLILGSFFYEYIATQIIGGVAIAFLPDYLVLGIGILITSVLTIASPVIVTASFLGFFALRVIIGLVEGFALPSMNNIWTHWAPPLERTRLIGVQHAGKYIGTVLSLCTCGIIAINYEWSTVFYIYGGLGCLWAIVWIVLVRGSPEKDWFISDEEKHFIESTLPKNDPTKKTKIPMKAILTSMPVWAIIVAHFTENWGLFTMLTQLPLFLHHEFEFPITQSGYVSAIPYLVFGLTLFIAGFLADFFQERKMLSTSQVRRYFSCISFLSQGIFMLFVAYVANAFLVMTFISFGAALGALSTCGYAMNHLDIAPQFSSFVRGISSTIGTIPGIVAPLVAGLIVNIPAAKDQHPTTTKEILIEPENDDPKYEDAVIQHVNQWKNVFIVTAHVYFLGCIFYWFYSSGEVQPWAILPEDATGISNVTDIESNKADTEENIERPARRRNKNGQSKKGAKQDSLKQPNVHKSSTKNSHKSPARSKDNRKNKIKNDTSSEALKIGARLLKMYDRFANYLSRMFRY</sequence>
<keyword evidence="4" id="KW-0769">Symport</keyword>
<feature type="transmembrane region" description="Helical" evidence="8">
    <location>
        <begin position="28"/>
        <end position="54"/>
    </location>
</feature>
<feature type="transmembrane region" description="Helical" evidence="8">
    <location>
        <begin position="123"/>
        <end position="144"/>
    </location>
</feature>
<feature type="transmembrane region" description="Helical" evidence="8">
    <location>
        <begin position="165"/>
        <end position="182"/>
    </location>
</feature>
<evidence type="ECO:0000256" key="4">
    <source>
        <dbReference type="ARBA" id="ARBA00022847"/>
    </source>
</evidence>
<feature type="transmembrane region" description="Helical" evidence="8">
    <location>
        <begin position="323"/>
        <end position="343"/>
    </location>
</feature>
<evidence type="ECO:0000256" key="2">
    <source>
        <dbReference type="ARBA" id="ARBA00022448"/>
    </source>
</evidence>
<keyword evidence="6 8" id="KW-0472">Membrane</keyword>
<dbReference type="PROSITE" id="PS50850">
    <property type="entry name" value="MFS"/>
    <property type="match status" value="1"/>
</dbReference>
<dbReference type="Proteomes" id="UP001153620">
    <property type="component" value="Chromosome 1"/>
</dbReference>
<dbReference type="OrthoDB" id="2985014at2759"/>
<evidence type="ECO:0000256" key="6">
    <source>
        <dbReference type="ARBA" id="ARBA00023136"/>
    </source>
</evidence>
<dbReference type="InterPro" id="IPR011701">
    <property type="entry name" value="MFS"/>
</dbReference>
<evidence type="ECO:0000256" key="8">
    <source>
        <dbReference type="SAM" id="Phobius"/>
    </source>
</evidence>
<evidence type="ECO:0000256" key="5">
    <source>
        <dbReference type="ARBA" id="ARBA00022989"/>
    </source>
</evidence>
<dbReference type="AlphaFoldDB" id="A0A9N9WPM1"/>
<proteinExistence type="predicted"/>
<evidence type="ECO:0000256" key="1">
    <source>
        <dbReference type="ARBA" id="ARBA00004141"/>
    </source>
</evidence>
<feature type="region of interest" description="Disordered" evidence="7">
    <location>
        <begin position="487"/>
        <end position="555"/>
    </location>
</feature>
<dbReference type="InterPro" id="IPR050382">
    <property type="entry name" value="MFS_Na/Anion_cotransporter"/>
</dbReference>
<feature type="transmembrane region" description="Helical" evidence="8">
    <location>
        <begin position="382"/>
        <end position="406"/>
    </location>
</feature>
<keyword evidence="2" id="KW-0813">Transport</keyword>
<feature type="compositionally biased region" description="Basic and acidic residues" evidence="7">
    <location>
        <begin position="490"/>
        <end position="503"/>
    </location>
</feature>
<comment type="subcellular location">
    <subcellularLocation>
        <location evidence="1">Membrane</location>
        <topology evidence="1">Multi-pass membrane protein</topology>
    </subcellularLocation>
</comment>